<sequence>MAEDKVFELGNDKRVTVREFKGRTLIDIRAFYEKDGKKLPGSKGISLTEAQFEELSEQVQSIQDAVLAMKAEKEGDKAKAKESKAAEHAEKRVNDKKRKANDDATKDKHESKDAETKKSRGKRILSEEFIVDEDDF</sequence>
<dbReference type="Proteomes" id="UP000256601">
    <property type="component" value="Unassembled WGS sequence"/>
</dbReference>
<evidence type="ECO:0000256" key="1">
    <source>
        <dbReference type="ARBA" id="ARBA00004123"/>
    </source>
</evidence>
<keyword evidence="5" id="KW-0804">Transcription</keyword>
<evidence type="ECO:0000259" key="8">
    <source>
        <dbReference type="Pfam" id="PF02229"/>
    </source>
</evidence>
<dbReference type="GO" id="GO:0060261">
    <property type="term" value="P:positive regulation of transcription initiation by RNA polymerase II"/>
    <property type="evidence" value="ECO:0007669"/>
    <property type="project" value="InterPro"/>
</dbReference>
<proteinExistence type="inferred from homology"/>
<dbReference type="GO" id="GO:0003677">
    <property type="term" value="F:DNA binding"/>
    <property type="evidence" value="ECO:0007669"/>
    <property type="project" value="UniProtKB-KW"/>
</dbReference>
<dbReference type="GO" id="GO:0003713">
    <property type="term" value="F:transcription coactivator activity"/>
    <property type="evidence" value="ECO:0007669"/>
    <property type="project" value="InterPro"/>
</dbReference>
<reference evidence="10 12" key="2">
    <citation type="submission" date="2018-07" db="EMBL/GenBank/DDBJ databases">
        <title>Draft Genome Assemblies for Five Robust Yarrowia lipolytica Strains Exhibiting High Lipid Production and Pentose Sugar Utilization and Sugar Alcohol Secretion from Undetoxified Lignocellulosic Biomass Hydrolysates.</title>
        <authorList>
            <consortium name="DOE Joint Genome Institute"/>
            <person name="Walker C."/>
            <person name="Ryu S."/>
            <person name="Na H."/>
            <person name="Zane M."/>
            <person name="LaButti K."/>
            <person name="Lipzen A."/>
            <person name="Haridas S."/>
            <person name="Barry K."/>
            <person name="Grigoriev I.V."/>
            <person name="Quarterman J."/>
            <person name="Slininger P."/>
            <person name="Dien B."/>
            <person name="Trinh C.T."/>
        </authorList>
    </citation>
    <scope>NUCLEOTIDE SEQUENCE [LARGE SCALE GENOMIC DNA]</scope>
    <source>
        <strain evidence="10 12">YB392</strain>
    </source>
</reference>
<feature type="compositionally biased region" description="Basic and acidic residues" evidence="7">
    <location>
        <begin position="71"/>
        <end position="93"/>
    </location>
</feature>
<dbReference type="OMA" id="LNPNEWM"/>
<evidence type="ECO:0000313" key="10">
    <source>
        <dbReference type="EMBL" id="RDW25745.1"/>
    </source>
</evidence>
<dbReference type="RefSeq" id="XP_504527.1">
    <property type="nucleotide sequence ID" value="XM_504527.1"/>
</dbReference>
<keyword evidence="4" id="KW-0238">DNA-binding</keyword>
<dbReference type="SUPFAM" id="SSF54447">
    <property type="entry name" value="ssDNA-binding transcriptional regulator domain"/>
    <property type="match status" value="1"/>
</dbReference>
<gene>
    <name evidence="10" type="ORF">B0I71DRAFT_132116</name>
    <name evidence="9" type="ORF">YALI1_E34205g</name>
</gene>
<dbReference type="OrthoDB" id="2505440at2759"/>
<keyword evidence="6" id="KW-0539">Nucleus</keyword>
<evidence type="ECO:0000256" key="4">
    <source>
        <dbReference type="ARBA" id="ARBA00023125"/>
    </source>
</evidence>
<evidence type="ECO:0000256" key="3">
    <source>
        <dbReference type="ARBA" id="ARBA00023015"/>
    </source>
</evidence>
<feature type="compositionally biased region" description="Basic and acidic residues" evidence="7">
    <location>
        <begin position="100"/>
        <end position="118"/>
    </location>
</feature>
<dbReference type="GO" id="GO:0005634">
    <property type="term" value="C:nucleus"/>
    <property type="evidence" value="ECO:0007669"/>
    <property type="project" value="UniProtKB-SubCell"/>
</dbReference>
<feature type="domain" description="Transcriptional coactivator p15 (PC4) C-terminal" evidence="8">
    <location>
        <begin position="7"/>
        <end position="57"/>
    </location>
</feature>
<protein>
    <submittedName>
        <fullName evidence="10">Transcriptional Coactivator p15-domain-containing protein</fullName>
    </submittedName>
</protein>
<dbReference type="GeneID" id="2911870"/>
<evidence type="ECO:0000256" key="6">
    <source>
        <dbReference type="ARBA" id="ARBA00023242"/>
    </source>
</evidence>
<dbReference type="PANTHER" id="PTHR13215">
    <property type="entry name" value="RNA POLYMERASE II TRANSCRIPTIONAL COACTIVATOR"/>
    <property type="match status" value="1"/>
</dbReference>
<dbReference type="Gene3D" id="2.30.31.10">
    <property type="entry name" value="Transcriptional Coactivator Pc4, Chain A"/>
    <property type="match status" value="1"/>
</dbReference>
<dbReference type="Pfam" id="PF02229">
    <property type="entry name" value="PC4"/>
    <property type="match status" value="1"/>
</dbReference>
<dbReference type="eggNOG" id="KOG2712">
    <property type="taxonomic scope" value="Eukaryota"/>
</dbReference>
<dbReference type="VEuPathDB" id="FungiDB:YALI1_E34205g"/>
<dbReference type="VEuPathDB" id="FungiDB:YALI0_E28897g"/>
<dbReference type="Proteomes" id="UP000182444">
    <property type="component" value="Chromosome 1E"/>
</dbReference>
<dbReference type="AlphaFoldDB" id="A0A1H6Q2X0"/>
<organism evidence="9 11">
    <name type="scientific">Yarrowia lipolytica</name>
    <name type="common">Candida lipolytica</name>
    <dbReference type="NCBI Taxonomy" id="4952"/>
    <lineage>
        <taxon>Eukaryota</taxon>
        <taxon>Fungi</taxon>
        <taxon>Dikarya</taxon>
        <taxon>Ascomycota</taxon>
        <taxon>Saccharomycotina</taxon>
        <taxon>Dipodascomycetes</taxon>
        <taxon>Dipodascales</taxon>
        <taxon>Dipodascales incertae sedis</taxon>
        <taxon>Yarrowia</taxon>
    </lineage>
</organism>
<reference evidence="9 11" key="1">
    <citation type="journal article" date="2016" name="PLoS ONE">
        <title>Sequence Assembly of Yarrowia lipolytica Strain W29/CLIB89 Shows Transposable Element Diversity.</title>
        <authorList>
            <person name="Magnan C."/>
            <person name="Yu J."/>
            <person name="Chang I."/>
            <person name="Jahn E."/>
            <person name="Kanomata Y."/>
            <person name="Wu J."/>
            <person name="Zeller M."/>
            <person name="Oakes M."/>
            <person name="Baldi P."/>
            <person name="Sandmeyer S."/>
        </authorList>
    </citation>
    <scope>NUCLEOTIDE SEQUENCE [LARGE SCALE GENOMIC DNA]</scope>
    <source>
        <strain evidence="9">CLIB89</strain>
        <strain evidence="11">CLIB89(W29)</strain>
    </source>
</reference>
<dbReference type="InterPro" id="IPR009044">
    <property type="entry name" value="ssDNA-bd_transcriptional_reg"/>
</dbReference>
<evidence type="ECO:0000256" key="2">
    <source>
        <dbReference type="ARBA" id="ARBA00009001"/>
    </source>
</evidence>
<dbReference type="EMBL" id="KZ858995">
    <property type="protein sequence ID" value="RDW25745.1"/>
    <property type="molecule type" value="Genomic_DNA"/>
</dbReference>
<evidence type="ECO:0000256" key="5">
    <source>
        <dbReference type="ARBA" id="ARBA00023163"/>
    </source>
</evidence>
<comment type="subcellular location">
    <subcellularLocation>
        <location evidence="1">Nucleus</location>
    </subcellularLocation>
</comment>
<comment type="similarity">
    <text evidence="2">Belongs to the transcriptional coactivator PC4 family.</text>
</comment>
<dbReference type="KEGG" id="yli:2911870"/>
<evidence type="ECO:0000313" key="9">
    <source>
        <dbReference type="EMBL" id="AOW06107.1"/>
    </source>
</evidence>
<evidence type="ECO:0000313" key="12">
    <source>
        <dbReference type="Proteomes" id="UP000256601"/>
    </source>
</evidence>
<keyword evidence="3" id="KW-0805">Transcription regulation</keyword>
<dbReference type="InterPro" id="IPR003173">
    <property type="entry name" value="PC4_C"/>
</dbReference>
<name>A0A1H6Q2X0_YARLL</name>
<evidence type="ECO:0000256" key="7">
    <source>
        <dbReference type="SAM" id="MobiDB-lite"/>
    </source>
</evidence>
<accession>A0A1H6Q2X0</accession>
<evidence type="ECO:0000313" key="11">
    <source>
        <dbReference type="Proteomes" id="UP000182444"/>
    </source>
</evidence>
<feature type="region of interest" description="Disordered" evidence="7">
    <location>
        <begin position="71"/>
        <end position="124"/>
    </location>
</feature>
<dbReference type="EMBL" id="CP017557">
    <property type="protein sequence ID" value="AOW06107.1"/>
    <property type="molecule type" value="Genomic_DNA"/>
</dbReference>
<dbReference type="InterPro" id="IPR045125">
    <property type="entry name" value="Sub1/Tcp4-like"/>
</dbReference>